<evidence type="ECO:0000313" key="3">
    <source>
        <dbReference type="EMBL" id="MYL32497.1"/>
    </source>
</evidence>
<evidence type="ECO:0008006" key="5">
    <source>
        <dbReference type="Google" id="ProtNLM"/>
    </source>
</evidence>
<keyword evidence="2" id="KW-0472">Membrane</keyword>
<dbReference type="RefSeq" id="WP_160847779.1">
    <property type="nucleotide sequence ID" value="NZ_WMEQ01000001.1"/>
</dbReference>
<evidence type="ECO:0000256" key="1">
    <source>
        <dbReference type="SAM" id="MobiDB-lite"/>
    </source>
</evidence>
<keyword evidence="2" id="KW-0812">Transmembrane</keyword>
<organism evidence="3 4">
    <name type="scientific">Pontibacillus yanchengensis</name>
    <dbReference type="NCBI Taxonomy" id="462910"/>
    <lineage>
        <taxon>Bacteria</taxon>
        <taxon>Bacillati</taxon>
        <taxon>Bacillota</taxon>
        <taxon>Bacilli</taxon>
        <taxon>Bacillales</taxon>
        <taxon>Bacillaceae</taxon>
        <taxon>Pontibacillus</taxon>
    </lineage>
</organism>
<reference evidence="3 4" key="1">
    <citation type="submission" date="2019-11" db="EMBL/GenBank/DDBJ databases">
        <title>Genome sequences of 17 halophilic strains isolated from different environments.</title>
        <authorList>
            <person name="Furrow R.E."/>
        </authorList>
    </citation>
    <scope>NUCLEOTIDE SEQUENCE [LARGE SCALE GENOMIC DNA]</scope>
    <source>
        <strain evidence="3 4">22514_16_FS</strain>
    </source>
</reference>
<dbReference type="AlphaFoldDB" id="A0A6I4ZVY2"/>
<dbReference type="EMBL" id="WMEQ01000001">
    <property type="protein sequence ID" value="MYL32497.1"/>
    <property type="molecule type" value="Genomic_DNA"/>
</dbReference>
<comment type="caution">
    <text evidence="3">The sequence shown here is derived from an EMBL/GenBank/DDBJ whole genome shotgun (WGS) entry which is preliminary data.</text>
</comment>
<keyword evidence="2" id="KW-1133">Transmembrane helix</keyword>
<gene>
    <name evidence="3" type="ORF">GLW05_02605</name>
</gene>
<sequence>MSQHKKKGISKWLVVVLSIIVVVGFGATAYGVLKENNPMALYVTAEKNTMEEHWERMEQYNQHTLALQERMLQEAYKTDASLKMNVNAQGGQLNQAVPQLAMIQGILSTLELKMTSKVDPETSEMSGSLDVLLQGNSLAQGSFYQNEEKTAVKAPFLYGKYFALKNDELGAFMERMNQPTQGLTEIPNFVQSNSAAFTADEMKEMAEEYVKALGKHFDQDQFSLSKGVSYEEAKYDKVTIDISEEKAQAMMKTLMEKLKNDERIWDVLDQQMKLQGMAAGEQETLQENLETAIQNVDQVKLPNGITIEAYIKDDIVAHETWTMDIKPNDEDAVNVAISSDYNKEAKNRYTASANVTFIPESEDSKLKISYKEDGKPNKDGLHVDYNIGLDYKDQQEDLKANLLLNTDYTETSSNTDFELQLEGSKLGNQPVPGISGTFKSKTTKEDNNQYTQKSDLELDIAMNDPAMGNTKAHVEFHLEQDVSFTNDVSFPTVEGKEAVQVMEKSDQELEQISKEIQMNLQQYIGNFMGGLGGLGGF</sequence>
<proteinExistence type="predicted"/>
<evidence type="ECO:0000313" key="4">
    <source>
        <dbReference type="Proteomes" id="UP000468638"/>
    </source>
</evidence>
<feature type="transmembrane region" description="Helical" evidence="2">
    <location>
        <begin position="12"/>
        <end position="33"/>
    </location>
</feature>
<protein>
    <recommendedName>
        <fullName evidence="5">DUF945 family protein</fullName>
    </recommendedName>
</protein>
<dbReference type="Proteomes" id="UP000468638">
    <property type="component" value="Unassembled WGS sequence"/>
</dbReference>
<evidence type="ECO:0000256" key="2">
    <source>
        <dbReference type="SAM" id="Phobius"/>
    </source>
</evidence>
<name>A0A6I4ZVY2_9BACI</name>
<accession>A0A6I4ZVY2</accession>
<feature type="region of interest" description="Disordered" evidence="1">
    <location>
        <begin position="424"/>
        <end position="450"/>
    </location>
</feature>
<dbReference type="OrthoDB" id="2689879at2"/>